<dbReference type="SMART" id="SM00399">
    <property type="entry name" value="ZnF_C4"/>
    <property type="match status" value="1"/>
</dbReference>
<evidence type="ECO:0000256" key="2">
    <source>
        <dbReference type="ARBA" id="ARBA00022771"/>
    </source>
</evidence>
<dbReference type="PANTHER" id="PTHR48092">
    <property type="entry name" value="KNIRPS-RELATED PROTEIN-RELATED"/>
    <property type="match status" value="1"/>
</dbReference>
<dbReference type="EMBL" id="CAAALY010032602">
    <property type="protein sequence ID" value="VEL17439.1"/>
    <property type="molecule type" value="Genomic_DNA"/>
</dbReference>
<dbReference type="PRINTS" id="PR00047">
    <property type="entry name" value="STROIDFINGER"/>
</dbReference>
<keyword evidence="1" id="KW-0479">Metal-binding</keyword>
<evidence type="ECO:0000256" key="1">
    <source>
        <dbReference type="ARBA" id="ARBA00022723"/>
    </source>
</evidence>
<dbReference type="GO" id="GO:0043565">
    <property type="term" value="F:sequence-specific DNA binding"/>
    <property type="evidence" value="ECO:0007669"/>
    <property type="project" value="InterPro"/>
</dbReference>
<reference evidence="10" key="1">
    <citation type="submission" date="2018-11" db="EMBL/GenBank/DDBJ databases">
        <authorList>
            <consortium name="Pathogen Informatics"/>
        </authorList>
    </citation>
    <scope>NUCLEOTIDE SEQUENCE</scope>
</reference>
<dbReference type="Gene3D" id="3.30.50.10">
    <property type="entry name" value="Erythroid Transcription Factor GATA-1, subunit A"/>
    <property type="match status" value="1"/>
</dbReference>
<dbReference type="GO" id="GO:0008270">
    <property type="term" value="F:zinc ion binding"/>
    <property type="evidence" value="ECO:0007669"/>
    <property type="project" value="UniProtKB-KW"/>
</dbReference>
<organism evidence="10 11">
    <name type="scientific">Protopolystoma xenopodis</name>
    <dbReference type="NCBI Taxonomy" id="117903"/>
    <lineage>
        <taxon>Eukaryota</taxon>
        <taxon>Metazoa</taxon>
        <taxon>Spiralia</taxon>
        <taxon>Lophotrochozoa</taxon>
        <taxon>Platyhelminthes</taxon>
        <taxon>Monogenea</taxon>
        <taxon>Polyopisthocotylea</taxon>
        <taxon>Polystomatidea</taxon>
        <taxon>Polystomatidae</taxon>
        <taxon>Protopolystoma</taxon>
    </lineage>
</organism>
<keyword evidence="5" id="KW-0238">DNA-binding</keyword>
<proteinExistence type="predicted"/>
<comment type="caution">
    <text evidence="10">The sequence shown here is derived from an EMBL/GenBank/DDBJ whole genome shotgun (WGS) entry which is preliminary data.</text>
</comment>
<evidence type="ECO:0000256" key="5">
    <source>
        <dbReference type="ARBA" id="ARBA00023125"/>
    </source>
</evidence>
<keyword evidence="11" id="KW-1185">Reference proteome</keyword>
<evidence type="ECO:0000256" key="7">
    <source>
        <dbReference type="ARBA" id="ARBA00023170"/>
    </source>
</evidence>
<keyword evidence="7" id="KW-0675">Receptor</keyword>
<dbReference type="PROSITE" id="PS51030">
    <property type="entry name" value="NUCLEAR_REC_DBD_2"/>
    <property type="match status" value="1"/>
</dbReference>
<keyword evidence="2" id="KW-0863">Zinc-finger</keyword>
<dbReference type="Pfam" id="PF00105">
    <property type="entry name" value="zf-C4"/>
    <property type="match status" value="1"/>
</dbReference>
<protein>
    <recommendedName>
        <fullName evidence="9">Nuclear receptor domain-containing protein</fullName>
    </recommendedName>
</protein>
<evidence type="ECO:0000256" key="3">
    <source>
        <dbReference type="ARBA" id="ARBA00022833"/>
    </source>
</evidence>
<sequence>MLEQQVIKYDNLHLNTLRHDINTNRNSPVMEEKDRTEHDITFGISVNRNLPSLPSDFYQISNHISRHHQAMGTNEAYIYTKPGSPDDLSHGLSLSHFSSHLTINSSSPCGIFPSGSGLNQSNQNFSGVTDSSEGHVVRTRRRKAGISDEERVCIVCGEPASGYNFDRLTCESCKAFFRRNALKPRDKVNFTAPPHY</sequence>
<dbReference type="GO" id="GO:0003700">
    <property type="term" value="F:DNA-binding transcription factor activity"/>
    <property type="evidence" value="ECO:0007669"/>
    <property type="project" value="InterPro"/>
</dbReference>
<evidence type="ECO:0000256" key="6">
    <source>
        <dbReference type="ARBA" id="ARBA00023163"/>
    </source>
</evidence>
<dbReference type="Proteomes" id="UP000784294">
    <property type="component" value="Unassembled WGS sequence"/>
</dbReference>
<dbReference type="InterPro" id="IPR013088">
    <property type="entry name" value="Znf_NHR/GATA"/>
</dbReference>
<evidence type="ECO:0000256" key="4">
    <source>
        <dbReference type="ARBA" id="ARBA00023015"/>
    </source>
</evidence>
<evidence type="ECO:0000259" key="9">
    <source>
        <dbReference type="PROSITE" id="PS51030"/>
    </source>
</evidence>
<keyword evidence="6" id="KW-0804">Transcription</keyword>
<keyword evidence="4" id="KW-0805">Transcription regulation</keyword>
<dbReference type="PROSITE" id="PS00031">
    <property type="entry name" value="NUCLEAR_REC_DBD_1"/>
    <property type="match status" value="1"/>
</dbReference>
<accession>A0A448WQ99</accession>
<evidence type="ECO:0000313" key="10">
    <source>
        <dbReference type="EMBL" id="VEL17439.1"/>
    </source>
</evidence>
<feature type="domain" description="Nuclear receptor" evidence="9">
    <location>
        <begin position="150"/>
        <end position="196"/>
    </location>
</feature>
<keyword evidence="8" id="KW-0539">Nucleus</keyword>
<dbReference type="SUPFAM" id="SSF57716">
    <property type="entry name" value="Glucocorticoid receptor-like (DNA-binding domain)"/>
    <property type="match status" value="1"/>
</dbReference>
<keyword evidence="3" id="KW-0862">Zinc</keyword>
<dbReference type="InterPro" id="IPR050200">
    <property type="entry name" value="Nuclear_hormone_rcpt_NR3"/>
</dbReference>
<evidence type="ECO:0000313" key="11">
    <source>
        <dbReference type="Proteomes" id="UP000784294"/>
    </source>
</evidence>
<dbReference type="InterPro" id="IPR001628">
    <property type="entry name" value="Znf_hrmn_rcpt"/>
</dbReference>
<evidence type="ECO:0000256" key="8">
    <source>
        <dbReference type="ARBA" id="ARBA00023242"/>
    </source>
</evidence>
<dbReference type="OrthoDB" id="6352325at2759"/>
<name>A0A448WQ99_9PLAT</name>
<gene>
    <name evidence="10" type="ORF">PXEA_LOCUS10879</name>
</gene>
<dbReference type="AlphaFoldDB" id="A0A448WQ99"/>